<feature type="transmembrane region" description="Helical" evidence="5">
    <location>
        <begin position="261"/>
        <end position="281"/>
    </location>
</feature>
<dbReference type="PANTHER" id="PTHR32322:SF9">
    <property type="entry name" value="AMINO-ACID METABOLITE EFFLUX PUMP-RELATED"/>
    <property type="match status" value="1"/>
</dbReference>
<feature type="transmembrane region" description="Helical" evidence="5">
    <location>
        <begin position="37"/>
        <end position="56"/>
    </location>
</feature>
<dbReference type="SUPFAM" id="SSF103481">
    <property type="entry name" value="Multidrug resistance efflux transporter EmrE"/>
    <property type="match status" value="2"/>
</dbReference>
<feature type="transmembrane region" description="Helical" evidence="5">
    <location>
        <begin position="203"/>
        <end position="224"/>
    </location>
</feature>
<evidence type="ECO:0000313" key="8">
    <source>
        <dbReference type="Proteomes" id="UP000766629"/>
    </source>
</evidence>
<feature type="transmembrane region" description="Helical" evidence="5">
    <location>
        <begin position="120"/>
        <end position="138"/>
    </location>
</feature>
<evidence type="ECO:0000256" key="3">
    <source>
        <dbReference type="ARBA" id="ARBA00022989"/>
    </source>
</evidence>
<name>A0ABS7NG77_9RHOB</name>
<feature type="transmembrane region" description="Helical" evidence="5">
    <location>
        <begin position="144"/>
        <end position="166"/>
    </location>
</feature>
<evidence type="ECO:0000256" key="4">
    <source>
        <dbReference type="ARBA" id="ARBA00023136"/>
    </source>
</evidence>
<dbReference type="Proteomes" id="UP000766629">
    <property type="component" value="Unassembled WGS sequence"/>
</dbReference>
<evidence type="ECO:0000256" key="2">
    <source>
        <dbReference type="ARBA" id="ARBA00022692"/>
    </source>
</evidence>
<evidence type="ECO:0000313" key="7">
    <source>
        <dbReference type="EMBL" id="MBY6139086.1"/>
    </source>
</evidence>
<feature type="domain" description="EamA" evidence="6">
    <location>
        <begin position="149"/>
        <end position="278"/>
    </location>
</feature>
<keyword evidence="3 5" id="KW-1133">Transmembrane helix</keyword>
<dbReference type="InterPro" id="IPR050638">
    <property type="entry name" value="AA-Vitamin_Transporters"/>
</dbReference>
<evidence type="ECO:0000256" key="5">
    <source>
        <dbReference type="SAM" id="Phobius"/>
    </source>
</evidence>
<proteinExistence type="predicted"/>
<evidence type="ECO:0000256" key="1">
    <source>
        <dbReference type="ARBA" id="ARBA00004141"/>
    </source>
</evidence>
<protein>
    <submittedName>
        <fullName evidence="7">DMT family transporter</fullName>
    </submittedName>
</protein>
<gene>
    <name evidence="7" type="ORF">KUV26_06505</name>
</gene>
<organism evidence="7 8">
    <name type="scientific">Leisingera daeponensis</name>
    <dbReference type="NCBI Taxonomy" id="405746"/>
    <lineage>
        <taxon>Bacteria</taxon>
        <taxon>Pseudomonadati</taxon>
        <taxon>Pseudomonadota</taxon>
        <taxon>Alphaproteobacteria</taxon>
        <taxon>Rhodobacterales</taxon>
        <taxon>Roseobacteraceae</taxon>
        <taxon>Leisingera</taxon>
    </lineage>
</organism>
<feature type="transmembrane region" description="Helical" evidence="5">
    <location>
        <begin position="93"/>
        <end position="113"/>
    </location>
</feature>
<evidence type="ECO:0000259" key="6">
    <source>
        <dbReference type="Pfam" id="PF00892"/>
    </source>
</evidence>
<dbReference type="EMBL" id="JAHVJA010000002">
    <property type="protein sequence ID" value="MBY6139086.1"/>
    <property type="molecule type" value="Genomic_DNA"/>
</dbReference>
<feature type="transmembrane region" description="Helical" evidence="5">
    <location>
        <begin position="178"/>
        <end position="197"/>
    </location>
</feature>
<dbReference type="RefSeq" id="WP_222507754.1">
    <property type="nucleotide sequence ID" value="NZ_JAHVJA010000002.1"/>
</dbReference>
<keyword evidence="4 5" id="KW-0472">Membrane</keyword>
<dbReference type="PANTHER" id="PTHR32322">
    <property type="entry name" value="INNER MEMBRANE TRANSPORTER"/>
    <property type="match status" value="1"/>
</dbReference>
<reference evidence="7 8" key="1">
    <citation type="submission" date="2021-06" db="EMBL/GenBank/DDBJ databases">
        <title>50 bacteria genomes isolated from Dapeng, Shenzhen, China.</title>
        <authorList>
            <person name="Zheng W."/>
            <person name="Yu S."/>
            <person name="Huang Y."/>
        </authorList>
    </citation>
    <scope>NUCLEOTIDE SEQUENCE [LARGE SCALE GENOMIC DNA]</scope>
    <source>
        <strain evidence="7 8">DP1N14-2</strain>
    </source>
</reference>
<sequence length="294" mass="30050">MRLFLLVCLTMLAFAANSILGRAAIGGGYMDATGFGLWRLVSGALMLALLCSARGLNPWSRERVLRPASLWGGAALTLYMAGFTLAYQDLDAGLGALVLFGVVQISMFLWGALRGNPAAGMQVAGAVLAFLGLAYVVWPADGTGVPLMASLLMAASGLGWGIYSLLGRGARQPLAATAVNFAWSSAMMLPVLLLAGGGTVVSLWGVLLAVLSGAVTSGMGYALWYRVLPQLAPAVAATVQLSVPVIAILAGAVLLGEPVGLRLVFGTAAVLGGIALVVLRAPARKGQAAKQAAR</sequence>
<dbReference type="InterPro" id="IPR000620">
    <property type="entry name" value="EamA_dom"/>
</dbReference>
<dbReference type="Pfam" id="PF00892">
    <property type="entry name" value="EamA"/>
    <property type="match status" value="1"/>
</dbReference>
<comment type="caution">
    <text evidence="7">The sequence shown here is derived from an EMBL/GenBank/DDBJ whole genome shotgun (WGS) entry which is preliminary data.</text>
</comment>
<feature type="transmembrane region" description="Helical" evidence="5">
    <location>
        <begin position="231"/>
        <end position="255"/>
    </location>
</feature>
<comment type="subcellular location">
    <subcellularLocation>
        <location evidence="1">Membrane</location>
        <topology evidence="1">Multi-pass membrane protein</topology>
    </subcellularLocation>
</comment>
<keyword evidence="8" id="KW-1185">Reference proteome</keyword>
<accession>A0ABS7NG77</accession>
<dbReference type="InterPro" id="IPR037185">
    <property type="entry name" value="EmrE-like"/>
</dbReference>
<feature type="transmembrane region" description="Helical" evidence="5">
    <location>
        <begin position="68"/>
        <end position="87"/>
    </location>
</feature>
<keyword evidence="2 5" id="KW-0812">Transmembrane</keyword>